<keyword evidence="1" id="KW-0472">Membrane</keyword>
<name>A0A1P8U8M4_9MICO</name>
<feature type="transmembrane region" description="Helical" evidence="1">
    <location>
        <begin position="23"/>
        <end position="40"/>
    </location>
</feature>
<accession>A0A1P8U8M4</accession>
<organism evidence="2 3">
    <name type="scientific">Microbacterium aurum</name>
    <dbReference type="NCBI Taxonomy" id="36805"/>
    <lineage>
        <taxon>Bacteria</taxon>
        <taxon>Bacillati</taxon>
        <taxon>Actinomycetota</taxon>
        <taxon>Actinomycetes</taxon>
        <taxon>Micrococcales</taxon>
        <taxon>Microbacteriaceae</taxon>
        <taxon>Microbacterium</taxon>
    </lineage>
</organism>
<dbReference type="AlphaFoldDB" id="A0A1P8U8M4"/>
<feature type="transmembrane region" description="Helical" evidence="1">
    <location>
        <begin position="70"/>
        <end position="88"/>
    </location>
</feature>
<keyword evidence="3" id="KW-1185">Reference proteome</keyword>
<evidence type="ECO:0000313" key="2">
    <source>
        <dbReference type="EMBL" id="APZ34451.1"/>
    </source>
</evidence>
<dbReference type="STRING" id="36805.BOH66_09520"/>
<evidence type="ECO:0000256" key="1">
    <source>
        <dbReference type="SAM" id="Phobius"/>
    </source>
</evidence>
<dbReference type="KEGG" id="maur:BOH66_09520"/>
<keyword evidence="1" id="KW-1133">Transmembrane helix</keyword>
<evidence type="ECO:0000313" key="3">
    <source>
        <dbReference type="Proteomes" id="UP000187185"/>
    </source>
</evidence>
<protein>
    <submittedName>
        <fullName evidence="2">Uncharacterized protein</fullName>
    </submittedName>
</protein>
<reference evidence="2 3" key="1">
    <citation type="submission" date="2016-12" db="EMBL/GenBank/DDBJ databases">
        <title>Complete genome sequence of Microbacterium aurum KACC 15219.</title>
        <authorList>
            <person name="Jung Y."/>
            <person name="Shin J.-H."/>
            <person name="Lee Y.-J."/>
            <person name="Yi H."/>
            <person name="Bahn Y.-S."/>
            <person name="Kim J.F."/>
            <person name="Lee D.-W."/>
        </authorList>
    </citation>
    <scope>NUCLEOTIDE SEQUENCE [LARGE SCALE GENOMIC DNA]</scope>
    <source>
        <strain evidence="2 3">KACC 15219</strain>
    </source>
</reference>
<feature type="transmembrane region" description="Helical" evidence="1">
    <location>
        <begin position="128"/>
        <end position="149"/>
    </location>
</feature>
<feature type="transmembrane region" description="Helical" evidence="1">
    <location>
        <begin position="46"/>
        <end position="63"/>
    </location>
</feature>
<gene>
    <name evidence="2" type="ORF">BOH66_09520</name>
</gene>
<proteinExistence type="predicted"/>
<sequence>MNALSESIVELLDRMRRRPPSRWALRGLLVLCGAAAEIWLLLVAGASPWAVVASIAIVAGAVFARGVVPLLTAAVIVVQAALAALPVLELVPLALALLGWHLCASLLATGRPWAAVDGAVVRALRMPVLGAVAATLVVAAAAVIAGGLAWGEAGIVTLLVALALVLGAIVVLWPGTGSRDR</sequence>
<feature type="transmembrane region" description="Helical" evidence="1">
    <location>
        <begin position="155"/>
        <end position="175"/>
    </location>
</feature>
<keyword evidence="1" id="KW-0812">Transmembrane</keyword>
<dbReference type="RefSeq" id="WP_076690764.1">
    <property type="nucleotide sequence ID" value="NZ_CP018762.1"/>
</dbReference>
<dbReference type="Proteomes" id="UP000187185">
    <property type="component" value="Chromosome"/>
</dbReference>
<dbReference type="EMBL" id="CP018762">
    <property type="protein sequence ID" value="APZ34451.1"/>
    <property type="molecule type" value="Genomic_DNA"/>
</dbReference>